<organism evidence="1 2">
    <name type="scientific">Methanoculleus palmolei</name>
    <dbReference type="NCBI Taxonomy" id="72612"/>
    <lineage>
        <taxon>Archaea</taxon>
        <taxon>Methanobacteriati</taxon>
        <taxon>Methanobacteriota</taxon>
        <taxon>Stenosarchaea group</taxon>
        <taxon>Methanomicrobia</taxon>
        <taxon>Methanomicrobiales</taxon>
        <taxon>Methanomicrobiaceae</taxon>
        <taxon>Methanoculleus</taxon>
    </lineage>
</organism>
<name>A0ABD8A7R4_9EURY</name>
<gene>
    <name evidence="1" type="ORF">R6Y95_06685</name>
</gene>
<keyword evidence="2" id="KW-1185">Reference proteome</keyword>
<proteinExistence type="predicted"/>
<reference evidence="1 2" key="1">
    <citation type="submission" date="2023-10" db="EMBL/GenBank/DDBJ databases">
        <title>The complete genome sequence of Methanoculleus palmolei DSM 4273.</title>
        <authorList>
            <person name="Lai S.-J."/>
            <person name="You Y.-T."/>
            <person name="Chen S.-C."/>
        </authorList>
    </citation>
    <scope>NUCLEOTIDE SEQUENCE [LARGE SCALE GENOMIC DNA]</scope>
    <source>
        <strain evidence="1 2">DSM 4273</strain>
    </source>
</reference>
<sequence length="79" mass="8921">MDATIRLQPATKSRLDAVKLNPQESDDETLNRVLDLADMAYDPEPLSEETEKRIEEGFAEIRAGHVHSLKEVCRDLGLE</sequence>
<accession>A0ABD8A7R4</accession>
<evidence type="ECO:0000313" key="2">
    <source>
        <dbReference type="Proteomes" id="UP001626603"/>
    </source>
</evidence>
<dbReference type="Proteomes" id="UP001626603">
    <property type="component" value="Chromosome"/>
</dbReference>
<protein>
    <submittedName>
        <fullName evidence="1">Uncharacterized protein</fullName>
    </submittedName>
</protein>
<dbReference type="AlphaFoldDB" id="A0ABD8A7R4"/>
<evidence type="ECO:0000313" key="1">
    <source>
        <dbReference type="EMBL" id="WOX55155.1"/>
    </source>
</evidence>
<dbReference type="EMBL" id="CP137641">
    <property type="protein sequence ID" value="WOX55155.1"/>
    <property type="molecule type" value="Genomic_DNA"/>
</dbReference>